<sequence length="422" mass="46900">MMWFYMDGDREVGPISTADMQQLINTKQITGKTLARKQDMDRWHPLAELTKAKKPDSQAPPPADNPPSANEAPPPAPPVSEPPSPAPAAVSTTPQRAVPDNIPFQFKGTGGEYFKIWIVNVLLSILTLGIYSAWAKVRRKQYFYGNTQVAGAGFRYLADPVKILKGRLIVFVFFILYSTAGEFIPVLGGIMMLAFLIFLPWLVVRSLAFNARNSSLRNIRFNFTGTYGQAAKAYLLFPILSVLTLGILLPYAFFRQKQFVVENSSYGTTPFRFHATAKDYYRIVGLFILHALIFIVAAVVVSLLFAPLSALIIMVLYLYAMAYFSVKTTNLLYSSGTLADHRFSANLGIKDYALIILTNSLATVATLGLFYPFAVVRALQYKIDHLSLLPGSDLDRFVAAEIKETSALGEEMSDFMDFDFGL</sequence>
<dbReference type="OrthoDB" id="9765721at2"/>
<evidence type="ECO:0000259" key="3">
    <source>
        <dbReference type="Pfam" id="PF14237"/>
    </source>
</evidence>
<dbReference type="Proteomes" id="UP000008561">
    <property type="component" value="Chromosome"/>
</dbReference>
<keyword evidence="2" id="KW-0472">Membrane</keyword>
<dbReference type="STRING" id="96561.Dole_1148"/>
<gene>
    <name evidence="4" type="ordered locus">Dole_1148</name>
</gene>
<dbReference type="InterPro" id="IPR025640">
    <property type="entry name" value="GYF_2"/>
</dbReference>
<feature type="transmembrane region" description="Helical" evidence="2">
    <location>
        <begin position="233"/>
        <end position="254"/>
    </location>
</feature>
<organism evidence="4 5">
    <name type="scientific">Desulfosudis oleivorans (strain DSM 6200 / JCM 39069 / Hxd3)</name>
    <name type="common">Desulfococcus oleovorans</name>
    <dbReference type="NCBI Taxonomy" id="96561"/>
    <lineage>
        <taxon>Bacteria</taxon>
        <taxon>Pseudomonadati</taxon>
        <taxon>Thermodesulfobacteriota</taxon>
        <taxon>Desulfobacteria</taxon>
        <taxon>Desulfobacterales</taxon>
        <taxon>Desulfosudaceae</taxon>
        <taxon>Desulfosudis</taxon>
    </lineage>
</organism>
<dbReference type="Pfam" id="PF05987">
    <property type="entry name" value="DUF898"/>
    <property type="match status" value="1"/>
</dbReference>
<dbReference type="AlphaFoldDB" id="A8ZXJ6"/>
<dbReference type="eggNOG" id="COG4269">
    <property type="taxonomic scope" value="Bacteria"/>
</dbReference>
<dbReference type="InterPro" id="IPR010295">
    <property type="entry name" value="DUF898"/>
</dbReference>
<feature type="transmembrane region" description="Helical" evidence="2">
    <location>
        <begin position="352"/>
        <end position="376"/>
    </location>
</feature>
<keyword evidence="2" id="KW-1133">Transmembrane helix</keyword>
<evidence type="ECO:0000256" key="1">
    <source>
        <dbReference type="SAM" id="MobiDB-lite"/>
    </source>
</evidence>
<proteinExistence type="predicted"/>
<dbReference type="EMBL" id="CP000859">
    <property type="protein sequence ID" value="ABW66954.1"/>
    <property type="molecule type" value="Genomic_DNA"/>
</dbReference>
<evidence type="ECO:0000313" key="5">
    <source>
        <dbReference type="Proteomes" id="UP000008561"/>
    </source>
</evidence>
<feature type="transmembrane region" description="Helical" evidence="2">
    <location>
        <begin position="308"/>
        <end position="326"/>
    </location>
</feature>
<dbReference type="HOGENOM" id="CLU_049287_0_0_7"/>
<feature type="transmembrane region" description="Helical" evidence="2">
    <location>
        <begin position="280"/>
        <end position="301"/>
    </location>
</feature>
<evidence type="ECO:0000256" key="2">
    <source>
        <dbReference type="SAM" id="Phobius"/>
    </source>
</evidence>
<feature type="compositionally biased region" description="Pro residues" evidence="1">
    <location>
        <begin position="72"/>
        <end position="86"/>
    </location>
</feature>
<feature type="compositionally biased region" description="Basic and acidic residues" evidence="1">
    <location>
        <begin position="36"/>
        <end position="56"/>
    </location>
</feature>
<feature type="region of interest" description="Disordered" evidence="1">
    <location>
        <begin position="33"/>
        <end position="96"/>
    </location>
</feature>
<name>A8ZXJ6_DESOH</name>
<feature type="transmembrane region" description="Helical" evidence="2">
    <location>
        <begin position="114"/>
        <end position="134"/>
    </location>
</feature>
<evidence type="ECO:0000313" key="4">
    <source>
        <dbReference type="EMBL" id="ABW66954.1"/>
    </source>
</evidence>
<keyword evidence="2" id="KW-0812">Transmembrane</keyword>
<feature type="transmembrane region" description="Helical" evidence="2">
    <location>
        <begin position="190"/>
        <end position="212"/>
    </location>
</feature>
<protein>
    <recommendedName>
        <fullName evidence="3">GYF domain-containing protein</fullName>
    </recommendedName>
</protein>
<dbReference type="KEGG" id="dol:Dole_1148"/>
<reference evidence="4 5" key="1">
    <citation type="submission" date="2007-10" db="EMBL/GenBank/DDBJ databases">
        <title>Complete sequence of Desulfococcus oleovorans Hxd3.</title>
        <authorList>
            <consortium name="US DOE Joint Genome Institute"/>
            <person name="Copeland A."/>
            <person name="Lucas S."/>
            <person name="Lapidus A."/>
            <person name="Barry K."/>
            <person name="Glavina del Rio T."/>
            <person name="Dalin E."/>
            <person name="Tice H."/>
            <person name="Pitluck S."/>
            <person name="Kiss H."/>
            <person name="Brettin T."/>
            <person name="Bruce D."/>
            <person name="Detter J.C."/>
            <person name="Han C."/>
            <person name="Schmutz J."/>
            <person name="Larimer F."/>
            <person name="Land M."/>
            <person name="Hauser L."/>
            <person name="Kyrpides N."/>
            <person name="Kim E."/>
            <person name="Wawrik B."/>
            <person name="Richardson P."/>
        </authorList>
    </citation>
    <scope>NUCLEOTIDE SEQUENCE [LARGE SCALE GENOMIC DNA]</scope>
    <source>
        <strain evidence="5">DSM 6200 / JCM 39069 / Hxd3</strain>
    </source>
</reference>
<dbReference type="Pfam" id="PF14237">
    <property type="entry name" value="GYF_2"/>
    <property type="match status" value="1"/>
</dbReference>
<keyword evidence="5" id="KW-1185">Reference proteome</keyword>
<dbReference type="RefSeq" id="WP_012174572.1">
    <property type="nucleotide sequence ID" value="NC_009943.1"/>
</dbReference>
<feature type="transmembrane region" description="Helical" evidence="2">
    <location>
        <begin position="164"/>
        <end position="184"/>
    </location>
</feature>
<accession>A8ZXJ6</accession>
<feature type="domain" description="GYF" evidence="3">
    <location>
        <begin position="3"/>
        <end position="49"/>
    </location>
</feature>